<gene>
    <name evidence="3" type="ORF">OVN521_LOCUS18595</name>
    <name evidence="2" type="ORF">WKI299_LOCUS22182</name>
</gene>
<comment type="caution">
    <text evidence="2">The sequence shown here is derived from an EMBL/GenBank/DDBJ whole genome shotgun (WGS) entry which is preliminary data.</text>
</comment>
<reference evidence="2" key="1">
    <citation type="submission" date="2021-02" db="EMBL/GenBank/DDBJ databases">
        <authorList>
            <person name="Nowell W R."/>
        </authorList>
    </citation>
    <scope>NUCLEOTIDE SEQUENCE</scope>
</reference>
<evidence type="ECO:0000313" key="5">
    <source>
        <dbReference type="Proteomes" id="UP000663866"/>
    </source>
</evidence>
<dbReference type="Proteomes" id="UP000663866">
    <property type="component" value="Unassembled WGS sequence"/>
</dbReference>
<evidence type="ECO:0000313" key="2">
    <source>
        <dbReference type="EMBL" id="CAF2110469.1"/>
    </source>
</evidence>
<feature type="region of interest" description="Disordered" evidence="1">
    <location>
        <begin position="749"/>
        <end position="786"/>
    </location>
</feature>
<proteinExistence type="predicted"/>
<feature type="compositionally biased region" description="Acidic residues" evidence="1">
    <location>
        <begin position="749"/>
        <end position="779"/>
    </location>
</feature>
<keyword evidence="5" id="KW-1185">Reference proteome</keyword>
<accession>A0A816V7P3</accession>
<sequence length="859" mass="99653">MFKSLPSDVLNYSYDNFYQLVKERCGDNVVEFMKLLDISSVQSLLGVENLFDYLEFNSEKLNAIKKKLAFQHENGLVEVKWGVRNSLECLIRDLKTFSNNNQRMTESIVLNDDMILPSSFLQKHPMLKCLINLYRTIDDQNNEDNSENTSFLNYFLDNISSNLCRSKNAYRYNEPVLRFAMAFHVLSGNIAYEFVRLNVPGVLPALSTLQGHPLNKQHRMKEAEFRFDSLSAHMNSLKTNIAFAAEDCTAVIKKISYDSFTNSFVGLVPPLNDGIPTTLHYQTDSFKKLREWFSNEDRSHLINIHMIQPITNMQIAPNPFLLSAFGTNNKYEAIDIIRRWIWIFEQSSLQDIRIVGFSTDGDPKYMRAMRLVTGFFASLPNIKLNSYTNAFHVKIPKDWNWYFLGDSHLFLCFQDATHLCTKLRNRLLSRTANMLIGNHCISIDYLSTLIRNIPKLRHGLVKSDIFPQDRQNFSSCVKICSDDVTNCLTEIHDSEGIIMYIRLLRSIMIAYIEKLTTPINRLYHAWFSVFVSRLWYIWIDYMPKVNLEKSLYELSGITTNKKNKKKKQFFITNNAYYCIEINAHQLTYLALLVTENKLPPEVMNIYLFSSQTCEGMFRSARSMSGTFSSVVNFGVQEFLNRAQKLSLLQKLKTESEFYSTSGNLLFPKHYKQRKQLRQSQHVIPGNDILSVGAITKVVCQAYNDAVDLLSRFKIKNFLNTKKITNMKEANNCMQSLLRQRINIQDYSDLNEEDESSDSDNESDEMLDSESDVDSEDQQYDDQQHEASTISSDGIFDDIDGIKFSGMRVFDKVRPELEKSYFELEIKRKKKFIHKQTACWILTENKSVLSNDRLTRVTQK</sequence>
<evidence type="ECO:0000313" key="3">
    <source>
        <dbReference type="EMBL" id="CAF4060886.1"/>
    </source>
</evidence>
<dbReference type="AlphaFoldDB" id="A0A816V7P3"/>
<evidence type="ECO:0000256" key="1">
    <source>
        <dbReference type="SAM" id="MobiDB-lite"/>
    </source>
</evidence>
<evidence type="ECO:0000313" key="4">
    <source>
        <dbReference type="Proteomes" id="UP000663856"/>
    </source>
</evidence>
<dbReference type="EMBL" id="CAJNRF010009441">
    <property type="protein sequence ID" value="CAF2110469.1"/>
    <property type="molecule type" value="Genomic_DNA"/>
</dbReference>
<protein>
    <submittedName>
        <fullName evidence="2">Uncharacterized protein</fullName>
    </submittedName>
</protein>
<dbReference type="EMBL" id="CAJOBG010003400">
    <property type="protein sequence ID" value="CAF4060886.1"/>
    <property type="molecule type" value="Genomic_DNA"/>
</dbReference>
<dbReference type="Proteomes" id="UP000663856">
    <property type="component" value="Unassembled WGS sequence"/>
</dbReference>
<organism evidence="2 4">
    <name type="scientific">Rotaria magnacalcarata</name>
    <dbReference type="NCBI Taxonomy" id="392030"/>
    <lineage>
        <taxon>Eukaryota</taxon>
        <taxon>Metazoa</taxon>
        <taxon>Spiralia</taxon>
        <taxon>Gnathifera</taxon>
        <taxon>Rotifera</taxon>
        <taxon>Eurotatoria</taxon>
        <taxon>Bdelloidea</taxon>
        <taxon>Philodinida</taxon>
        <taxon>Philodinidae</taxon>
        <taxon>Rotaria</taxon>
    </lineage>
</organism>
<name>A0A816V7P3_9BILA</name>